<dbReference type="Gene3D" id="2.20.150.10">
    <property type="entry name" value="putative 5-dehydro-2- deoxygluconokinase"/>
    <property type="match status" value="1"/>
</dbReference>
<keyword evidence="3" id="KW-0418">Kinase</keyword>
<gene>
    <name evidence="6" type="ORF">HPP92_023396</name>
    <name evidence="5" type="ORF">HPP92_023714</name>
</gene>
<dbReference type="AlphaFoldDB" id="A0A835UGB6"/>
<proteinExistence type="predicted"/>
<evidence type="ECO:0000256" key="3">
    <source>
        <dbReference type="ARBA" id="ARBA00022777"/>
    </source>
</evidence>
<dbReference type="GO" id="GO:0016301">
    <property type="term" value="F:kinase activity"/>
    <property type="evidence" value="ECO:0007669"/>
    <property type="project" value="UniProtKB-KW"/>
</dbReference>
<keyword evidence="2" id="KW-0547">Nucleotide-binding</keyword>
<dbReference type="EMBL" id="JADCNL010000012">
    <property type="protein sequence ID" value="KAG0458557.1"/>
    <property type="molecule type" value="Genomic_DNA"/>
</dbReference>
<evidence type="ECO:0000256" key="2">
    <source>
        <dbReference type="ARBA" id="ARBA00022741"/>
    </source>
</evidence>
<reference evidence="7 8" key="1">
    <citation type="journal article" date="2020" name="Nat. Food">
        <title>A phased Vanilla planifolia genome enables genetic improvement of flavour and production.</title>
        <authorList>
            <person name="Hasing T."/>
            <person name="Tang H."/>
            <person name="Brym M."/>
            <person name="Khazi F."/>
            <person name="Huang T."/>
            <person name="Chambers A.H."/>
        </authorList>
    </citation>
    <scope>NUCLEOTIDE SEQUENCE [LARGE SCALE GENOMIC DNA]</scope>
    <source>
        <tissue evidence="6">Leaf</tissue>
    </source>
</reference>
<accession>A0A835UGB6</accession>
<evidence type="ECO:0000313" key="8">
    <source>
        <dbReference type="Proteomes" id="UP000639772"/>
    </source>
</evidence>
<evidence type="ECO:0000313" key="7">
    <source>
        <dbReference type="Proteomes" id="UP000636800"/>
    </source>
</evidence>
<comment type="caution">
    <text evidence="6">The sequence shown here is derived from an EMBL/GenBank/DDBJ whole genome shotgun (WGS) entry which is preliminary data.</text>
</comment>
<evidence type="ECO:0008006" key="9">
    <source>
        <dbReference type="Google" id="ProtNLM"/>
    </source>
</evidence>
<evidence type="ECO:0000313" key="6">
    <source>
        <dbReference type="EMBL" id="KAG0460268.1"/>
    </source>
</evidence>
<dbReference type="OrthoDB" id="1934760at2759"/>
<sequence>MTAATGTGGGRTDGLVVCFGEMLIDFVPTVAGVSLADAPAFVKAPGGARLTSPSLFRILRSLPPSLENWAMTNSAECWSES</sequence>
<organism evidence="6 8">
    <name type="scientific">Vanilla planifolia</name>
    <name type="common">Vanilla</name>
    <dbReference type="NCBI Taxonomy" id="51239"/>
    <lineage>
        <taxon>Eukaryota</taxon>
        <taxon>Viridiplantae</taxon>
        <taxon>Streptophyta</taxon>
        <taxon>Embryophyta</taxon>
        <taxon>Tracheophyta</taxon>
        <taxon>Spermatophyta</taxon>
        <taxon>Magnoliopsida</taxon>
        <taxon>Liliopsida</taxon>
        <taxon>Asparagales</taxon>
        <taxon>Orchidaceae</taxon>
        <taxon>Vanilloideae</taxon>
        <taxon>Vanilleae</taxon>
        <taxon>Vanilla</taxon>
    </lineage>
</organism>
<protein>
    <recommendedName>
        <fullName evidence="9">Fructokinase</fullName>
    </recommendedName>
</protein>
<name>A0A835UGB6_VANPL</name>
<dbReference type="EMBL" id="JADCNM010000012">
    <property type="protein sequence ID" value="KAG0460268.1"/>
    <property type="molecule type" value="Genomic_DNA"/>
</dbReference>
<keyword evidence="7" id="KW-1185">Reference proteome</keyword>
<dbReference type="GO" id="GO:0005524">
    <property type="term" value="F:ATP binding"/>
    <property type="evidence" value="ECO:0007669"/>
    <property type="project" value="UniProtKB-KW"/>
</dbReference>
<dbReference type="InterPro" id="IPR023314">
    <property type="entry name" value="Myo_inos_IolC-like_sf"/>
</dbReference>
<evidence type="ECO:0000256" key="4">
    <source>
        <dbReference type="ARBA" id="ARBA00022840"/>
    </source>
</evidence>
<dbReference type="Proteomes" id="UP000636800">
    <property type="component" value="Chromosome 12"/>
</dbReference>
<evidence type="ECO:0000256" key="1">
    <source>
        <dbReference type="ARBA" id="ARBA00022679"/>
    </source>
</evidence>
<evidence type="ECO:0000313" key="5">
    <source>
        <dbReference type="EMBL" id="KAG0458557.1"/>
    </source>
</evidence>
<keyword evidence="1" id="KW-0808">Transferase</keyword>
<keyword evidence="4" id="KW-0067">ATP-binding</keyword>
<dbReference type="Proteomes" id="UP000639772">
    <property type="component" value="Chromosome 12"/>
</dbReference>